<dbReference type="Proteomes" id="UP000199280">
    <property type="component" value="Unassembled WGS sequence"/>
</dbReference>
<dbReference type="Proteomes" id="UP000076878">
    <property type="component" value="Unassembled WGS sequence"/>
</dbReference>
<dbReference type="STRING" id="640938.TR210_2876"/>
<dbReference type="OrthoDB" id="2222210at2"/>
<dbReference type="EMBL" id="FNYT01000042">
    <property type="protein sequence ID" value="SEJ93843.1"/>
    <property type="molecule type" value="Genomic_DNA"/>
</dbReference>
<name>A0A143Z7T7_9LACT</name>
<accession>A0A143Z7T7</accession>
<evidence type="ECO:0000313" key="1">
    <source>
        <dbReference type="EMBL" id="CZR10187.1"/>
    </source>
</evidence>
<organism evidence="1 3">
    <name type="scientific">Trichococcus ilyis</name>
    <dbReference type="NCBI Taxonomy" id="640938"/>
    <lineage>
        <taxon>Bacteria</taxon>
        <taxon>Bacillati</taxon>
        <taxon>Bacillota</taxon>
        <taxon>Bacilli</taxon>
        <taxon>Lactobacillales</taxon>
        <taxon>Carnobacteriaceae</taxon>
        <taxon>Trichococcus</taxon>
    </lineage>
</organism>
<reference evidence="2 4" key="2">
    <citation type="submission" date="2016-10" db="EMBL/GenBank/DDBJ databases">
        <authorList>
            <person name="Varghese N."/>
            <person name="Submissions S."/>
        </authorList>
    </citation>
    <scope>NUCLEOTIDE SEQUENCE [LARGE SCALE GENOMIC DNA]</scope>
    <source>
        <strain evidence="2 4">DSM 22150</strain>
    </source>
</reference>
<reference evidence="1 3" key="1">
    <citation type="submission" date="2016-02" db="EMBL/GenBank/DDBJ databases">
        <authorList>
            <person name="Wen L."/>
            <person name="He K."/>
            <person name="Yang H."/>
        </authorList>
    </citation>
    <scope>NUCLEOTIDE SEQUENCE [LARGE SCALE GENOMIC DNA]</scope>
    <source>
        <strain evidence="1">Trichococcus_R210</strain>
    </source>
</reference>
<dbReference type="EMBL" id="FJNB01000033">
    <property type="protein sequence ID" value="CZR10187.1"/>
    <property type="molecule type" value="Genomic_DNA"/>
</dbReference>
<evidence type="ECO:0000313" key="3">
    <source>
        <dbReference type="Proteomes" id="UP000076878"/>
    </source>
</evidence>
<evidence type="ECO:0000313" key="2">
    <source>
        <dbReference type="EMBL" id="SEJ93843.1"/>
    </source>
</evidence>
<proteinExistence type="predicted"/>
<dbReference type="RefSeq" id="WP_068624875.1">
    <property type="nucleotide sequence ID" value="NZ_FJNB01000033.1"/>
</dbReference>
<protein>
    <submittedName>
        <fullName evidence="1">Uncharacterized protein</fullName>
    </submittedName>
</protein>
<dbReference type="AlphaFoldDB" id="A0A143Z7T7"/>
<gene>
    <name evidence="2" type="ORF">SAMN05216375_14214</name>
    <name evidence="1" type="ORF">TR210_2876</name>
</gene>
<keyword evidence="4" id="KW-1185">Reference proteome</keyword>
<sequence>MFFFRKHRKEIVEERSVVGPSDEGQNQWMELPLYVRPSAAEEQLLSIIVTAIAAGNSFKSQFEIKKIWVRNPEVIRVSAIAAAVADNGKPLKITCISEKK</sequence>
<evidence type="ECO:0000313" key="4">
    <source>
        <dbReference type="Proteomes" id="UP000199280"/>
    </source>
</evidence>